<dbReference type="Proteomes" id="UP001385951">
    <property type="component" value="Unassembled WGS sequence"/>
</dbReference>
<accession>A0AAW0FTR2</accession>
<evidence type="ECO:0000313" key="2">
    <source>
        <dbReference type="Proteomes" id="UP001385951"/>
    </source>
</evidence>
<organism evidence="1 2">
    <name type="scientific">Cerrena zonata</name>
    <dbReference type="NCBI Taxonomy" id="2478898"/>
    <lineage>
        <taxon>Eukaryota</taxon>
        <taxon>Fungi</taxon>
        <taxon>Dikarya</taxon>
        <taxon>Basidiomycota</taxon>
        <taxon>Agaricomycotina</taxon>
        <taxon>Agaricomycetes</taxon>
        <taxon>Polyporales</taxon>
        <taxon>Cerrenaceae</taxon>
        <taxon>Cerrena</taxon>
    </lineage>
</organism>
<evidence type="ECO:0000313" key="1">
    <source>
        <dbReference type="EMBL" id="KAK7681639.1"/>
    </source>
</evidence>
<name>A0AAW0FTR2_9APHY</name>
<gene>
    <name evidence="1" type="ORF">QCA50_015373</name>
</gene>
<reference evidence="1 2" key="1">
    <citation type="submission" date="2022-09" db="EMBL/GenBank/DDBJ databases">
        <authorList>
            <person name="Palmer J.M."/>
        </authorList>
    </citation>
    <scope>NUCLEOTIDE SEQUENCE [LARGE SCALE GENOMIC DNA]</scope>
    <source>
        <strain evidence="1 2">DSM 7382</strain>
    </source>
</reference>
<dbReference type="EMBL" id="JASBNA010000040">
    <property type="protein sequence ID" value="KAK7681639.1"/>
    <property type="molecule type" value="Genomic_DNA"/>
</dbReference>
<keyword evidence="2" id="KW-1185">Reference proteome</keyword>
<proteinExistence type="predicted"/>
<comment type="caution">
    <text evidence="1">The sequence shown here is derived from an EMBL/GenBank/DDBJ whole genome shotgun (WGS) entry which is preliminary data.</text>
</comment>
<sequence length="221" mass="25315">MHFSKDTLNTIGINSDSPRRLPWDKSHAIRPPNLAPFLTLPYISSFDMEASWCFDLDDEFLRTMAIAWPHLESFTIDPAGSWPKSADCRLTVAGLLPIVQHCSRISAISCRLEGNVPSVYSAGDVYEDAKFEPAKDVLCLTVGDSCVSDVENVAVYIYKMFPYLEEIYSWDDKDNDEQPNREMWDSVECWVKRLGTVCYQERKRAHAKYCKEDNCSHLKEI</sequence>
<dbReference type="AlphaFoldDB" id="A0AAW0FTR2"/>
<protein>
    <submittedName>
        <fullName evidence="1">Uncharacterized protein</fullName>
    </submittedName>
</protein>